<evidence type="ECO:0000256" key="2">
    <source>
        <dbReference type="ARBA" id="ARBA00022833"/>
    </source>
</evidence>
<accession>A0A0H3ANL7</accession>
<dbReference type="InterPro" id="IPR051335">
    <property type="entry name" value="Alanyl-tRNA_Editing_Enzymes"/>
</dbReference>
<dbReference type="OrthoDB" id="6396444at2"/>
<dbReference type="EMBL" id="CP000627">
    <property type="protein sequence ID" value="ABQ22164.1"/>
    <property type="molecule type" value="Genomic_DNA"/>
</dbReference>
<dbReference type="GO" id="GO:0046872">
    <property type="term" value="F:metal ion binding"/>
    <property type="evidence" value="ECO:0007669"/>
    <property type="project" value="UniProtKB-KW"/>
</dbReference>
<dbReference type="KEGG" id="vcr:VC395_0781"/>
<dbReference type="eggNOG" id="COG2872">
    <property type="taxonomic scope" value="Bacteria"/>
</dbReference>
<dbReference type="InterPro" id="IPR018163">
    <property type="entry name" value="Thr/Ala-tRNA-synth_IIc_edit"/>
</dbReference>
<reference evidence="3 4" key="1">
    <citation type="submission" date="2007-03" db="EMBL/GenBank/DDBJ databases">
        <authorList>
            <person name="Heidelberg J."/>
        </authorList>
    </citation>
    <scope>NUCLEOTIDE SEQUENCE [LARGE SCALE GENOMIC DNA]</scope>
    <source>
        <strain evidence="4">ATCC 39541 / Classical Ogawa 395 / O395</strain>
    </source>
</reference>
<dbReference type="Gene3D" id="3.30.980.10">
    <property type="entry name" value="Threonyl-trna Synthetase, Chain A, domain 2"/>
    <property type="match status" value="1"/>
</dbReference>
<name>A0A0H3ANL7_VIBC3</name>
<dbReference type="PANTHER" id="PTHR43462:SF1">
    <property type="entry name" value="ALANYL-TRNA EDITING PROTEIN AARSD1"/>
    <property type="match status" value="1"/>
</dbReference>
<evidence type="ECO:0000313" key="3">
    <source>
        <dbReference type="EMBL" id="ABQ22164.1"/>
    </source>
</evidence>
<evidence type="ECO:0000313" key="4">
    <source>
        <dbReference type="Proteomes" id="UP000000249"/>
    </source>
</evidence>
<organism evidence="3 4">
    <name type="scientific">Vibrio cholerae serotype O1 (strain ATCC 39541 / Classical Ogawa 395 / O395)</name>
    <dbReference type="NCBI Taxonomy" id="345073"/>
    <lineage>
        <taxon>Bacteria</taxon>
        <taxon>Pseudomonadati</taxon>
        <taxon>Pseudomonadota</taxon>
        <taxon>Gammaproteobacteria</taxon>
        <taxon>Vibrionales</taxon>
        <taxon>Vibrionaceae</taxon>
        <taxon>Vibrio</taxon>
    </lineage>
</organism>
<protein>
    <recommendedName>
        <fullName evidence="5">Alanyl-tRNA synthetase-related protein</fullName>
    </recommendedName>
</protein>
<evidence type="ECO:0008006" key="5">
    <source>
        <dbReference type="Google" id="ProtNLM"/>
    </source>
</evidence>
<sequence length="305" mass="33975">MGFFVSEGERCMTYCATEVTFPQGITSLETQVMLLQTHQNGMDIVTYSTPFHPVSHIWPDHPADRGILIWQGSEYAVTDCVVGAIEQASGHLYVGNNIPVKREESGWLFVVVHRLGEVIAACQVGDKVQLQVDTQYQASLSRGHSAGHLGYLALNKVLAQGYWRKDAERKDPQGYFDFNSYAQISSDVTPDCSTDVYRLGKTLRKRGLNSDDVLRDLSFIEQKTNEQLAQWLALASPIRLECTGSTLTDSRYWECDLHEANIARIPCGGTHCKGLTAFQSIQVTLKQVDEQHIEAVTCAQPSESE</sequence>
<dbReference type="SMR" id="A0A0H3ANL7"/>
<keyword evidence="2" id="KW-0862">Zinc</keyword>
<keyword evidence="1" id="KW-0479">Metal-binding</keyword>
<dbReference type="KEGG" id="vco:VC0395_A0293"/>
<dbReference type="PANTHER" id="PTHR43462">
    <property type="entry name" value="ALANYL-TRNA EDITING PROTEIN"/>
    <property type="match status" value="1"/>
</dbReference>
<dbReference type="Proteomes" id="UP000000249">
    <property type="component" value="Chromosome 1"/>
</dbReference>
<dbReference type="AlphaFoldDB" id="A0A0H3ANL7"/>
<proteinExistence type="predicted"/>
<dbReference type="GO" id="GO:0002161">
    <property type="term" value="F:aminoacyl-tRNA deacylase activity"/>
    <property type="evidence" value="ECO:0007669"/>
    <property type="project" value="UniProtKB-ARBA"/>
</dbReference>
<dbReference type="PATRIC" id="fig|345073.21.peg.755"/>
<evidence type="ECO:0000256" key="1">
    <source>
        <dbReference type="ARBA" id="ARBA00022723"/>
    </source>
</evidence>
<dbReference type="GO" id="GO:0000166">
    <property type="term" value="F:nucleotide binding"/>
    <property type="evidence" value="ECO:0007669"/>
    <property type="project" value="InterPro"/>
</dbReference>
<dbReference type="SUPFAM" id="SSF55186">
    <property type="entry name" value="ThrRS/AlaRS common domain"/>
    <property type="match status" value="1"/>
</dbReference>
<gene>
    <name evidence="3" type="ordered locus">VC0395_A0293</name>
</gene>